<dbReference type="SMART" id="SM00855">
    <property type="entry name" value="PGAM"/>
    <property type="match status" value="1"/>
</dbReference>
<name>A0A164TUK8_9AGAM</name>
<dbReference type="AlphaFoldDB" id="A0A164TUK8"/>
<organism evidence="3 4">
    <name type="scientific">Sistotremastrum niveocremeum HHB9708</name>
    <dbReference type="NCBI Taxonomy" id="1314777"/>
    <lineage>
        <taxon>Eukaryota</taxon>
        <taxon>Fungi</taxon>
        <taxon>Dikarya</taxon>
        <taxon>Basidiomycota</taxon>
        <taxon>Agaricomycotina</taxon>
        <taxon>Agaricomycetes</taxon>
        <taxon>Sistotremastrales</taxon>
        <taxon>Sistotremastraceae</taxon>
        <taxon>Sertulicium</taxon>
        <taxon>Sertulicium niveocremeum</taxon>
    </lineage>
</organism>
<evidence type="ECO:0000313" key="3">
    <source>
        <dbReference type="EMBL" id="KZS92648.1"/>
    </source>
</evidence>
<dbReference type="InterPro" id="IPR013078">
    <property type="entry name" value="His_Pase_superF_clade-1"/>
</dbReference>
<protein>
    <submittedName>
        <fullName evidence="3">Phosphoglycerate mutase-like protein</fullName>
    </submittedName>
</protein>
<accession>A0A164TUK8</accession>
<proteinExistence type="predicted"/>
<feature type="binding site" evidence="2">
    <location>
        <begin position="96"/>
        <end position="99"/>
    </location>
    <ligand>
        <name>substrate</name>
    </ligand>
</feature>
<dbReference type="GO" id="GO:0050278">
    <property type="term" value="F:sedoheptulose-bisphosphatase activity"/>
    <property type="evidence" value="ECO:0007669"/>
    <property type="project" value="TreeGrafter"/>
</dbReference>
<dbReference type="CDD" id="cd07067">
    <property type="entry name" value="HP_PGM_like"/>
    <property type="match status" value="1"/>
</dbReference>
<evidence type="ECO:0000256" key="1">
    <source>
        <dbReference type="PIRSR" id="PIRSR613078-1"/>
    </source>
</evidence>
<feature type="active site" description="Proton donor/acceptor" evidence="1">
    <location>
        <position position="96"/>
    </location>
</feature>
<gene>
    <name evidence="3" type="ORF">SISNIDRAFT_550223</name>
</gene>
<dbReference type="STRING" id="1314777.A0A164TUK8"/>
<sequence length="231" mass="25702">MAPKRLPKVFLVRHGETEWSLNGRHTGTSDIPLTKNGEKMISILGPKVAGPGKLIDPTLLSGVMISPRIRAQKTFELLFASSEIKPELHIDERVREWTYGDYEGLLVHEVAEIRRKKGLPSGENGWDIWVDGCEGGESVQQMSDRADEAVKAVKEIHRAWFEDPSRNDNDKGGDVLIVSHGHFSRIFLARWLGLSLDRGQLFVLDPGGVCVGQYYHDLKHTAVGAMNLGVL</sequence>
<dbReference type="PANTHER" id="PTHR48100">
    <property type="entry name" value="BROAD-SPECIFICITY PHOSPHATASE YOR283W-RELATED"/>
    <property type="match status" value="1"/>
</dbReference>
<dbReference type="PANTHER" id="PTHR48100:SF15">
    <property type="entry name" value="SEDOHEPTULOSE 1,7-BISPHOSPHATASE"/>
    <property type="match status" value="1"/>
</dbReference>
<reference evidence="3 4" key="1">
    <citation type="journal article" date="2016" name="Mol. Biol. Evol.">
        <title>Comparative Genomics of Early-Diverging Mushroom-Forming Fungi Provides Insights into the Origins of Lignocellulose Decay Capabilities.</title>
        <authorList>
            <person name="Nagy L.G."/>
            <person name="Riley R."/>
            <person name="Tritt A."/>
            <person name="Adam C."/>
            <person name="Daum C."/>
            <person name="Floudas D."/>
            <person name="Sun H."/>
            <person name="Yadav J.S."/>
            <person name="Pangilinan J."/>
            <person name="Larsson K.H."/>
            <person name="Matsuura K."/>
            <person name="Barry K."/>
            <person name="Labutti K."/>
            <person name="Kuo R."/>
            <person name="Ohm R.A."/>
            <person name="Bhattacharya S.S."/>
            <person name="Shirouzu T."/>
            <person name="Yoshinaga Y."/>
            <person name="Martin F.M."/>
            <person name="Grigoriev I.V."/>
            <person name="Hibbett D.S."/>
        </authorList>
    </citation>
    <scope>NUCLEOTIDE SEQUENCE [LARGE SCALE GENOMIC DNA]</scope>
    <source>
        <strain evidence="3 4">HHB9708</strain>
    </source>
</reference>
<feature type="binding site" evidence="2">
    <location>
        <position position="70"/>
    </location>
    <ligand>
        <name>substrate</name>
    </ligand>
</feature>
<dbReference type="SUPFAM" id="SSF53254">
    <property type="entry name" value="Phosphoglycerate mutase-like"/>
    <property type="match status" value="1"/>
</dbReference>
<dbReference type="Proteomes" id="UP000076722">
    <property type="component" value="Unassembled WGS sequence"/>
</dbReference>
<dbReference type="OrthoDB" id="4818801at2759"/>
<dbReference type="InterPro" id="IPR050275">
    <property type="entry name" value="PGM_Phosphatase"/>
</dbReference>
<dbReference type="PIRSF" id="PIRSF000709">
    <property type="entry name" value="6PFK_2-Ptase"/>
    <property type="match status" value="1"/>
</dbReference>
<dbReference type="GO" id="GO:0046390">
    <property type="term" value="P:ribose phosphate biosynthetic process"/>
    <property type="evidence" value="ECO:0007669"/>
    <property type="project" value="TreeGrafter"/>
</dbReference>
<dbReference type="InterPro" id="IPR029033">
    <property type="entry name" value="His_PPase_superfam"/>
</dbReference>
<dbReference type="EMBL" id="KV419409">
    <property type="protein sequence ID" value="KZS92648.1"/>
    <property type="molecule type" value="Genomic_DNA"/>
</dbReference>
<feature type="active site" description="Tele-phosphohistidine intermediate" evidence="1">
    <location>
        <position position="14"/>
    </location>
</feature>
<dbReference type="Pfam" id="PF00300">
    <property type="entry name" value="His_Phos_1"/>
    <property type="match status" value="1"/>
</dbReference>
<evidence type="ECO:0000313" key="4">
    <source>
        <dbReference type="Proteomes" id="UP000076722"/>
    </source>
</evidence>
<keyword evidence="4" id="KW-1185">Reference proteome</keyword>
<evidence type="ECO:0000256" key="2">
    <source>
        <dbReference type="PIRSR" id="PIRSR613078-2"/>
    </source>
</evidence>
<dbReference type="Gene3D" id="3.40.50.1240">
    <property type="entry name" value="Phosphoglycerate mutase-like"/>
    <property type="match status" value="1"/>
</dbReference>
<feature type="binding site" evidence="2">
    <location>
        <begin position="26"/>
        <end position="27"/>
    </location>
    <ligand>
        <name>substrate</name>
    </ligand>
</feature>